<dbReference type="GO" id="GO:0005737">
    <property type="term" value="C:cytoplasm"/>
    <property type="evidence" value="ECO:0007669"/>
    <property type="project" value="UniProtKB-SubCell"/>
</dbReference>
<feature type="region of interest" description="Disordered" evidence="5">
    <location>
        <begin position="1"/>
        <end position="28"/>
    </location>
</feature>
<evidence type="ECO:0000256" key="1">
    <source>
        <dbReference type="ARBA" id="ARBA00004123"/>
    </source>
</evidence>
<sequence>MARGLQKVESQKKAQEAAAKKAGGKSNLKERSAAFKISCPRPMTDHVWSSLCLVSDTECAEPASELQCMIGLVDYKTFKQHFEAKHPKDPLPAEETVLKA</sequence>
<organism evidence="6 7">
    <name type="scientific">Microbotryum saponariae</name>
    <dbReference type="NCBI Taxonomy" id="289078"/>
    <lineage>
        <taxon>Eukaryota</taxon>
        <taxon>Fungi</taxon>
        <taxon>Dikarya</taxon>
        <taxon>Basidiomycota</taxon>
        <taxon>Pucciniomycotina</taxon>
        <taxon>Microbotryomycetes</taxon>
        <taxon>Microbotryales</taxon>
        <taxon>Microbotryaceae</taxon>
        <taxon>Microbotryum</taxon>
    </lineage>
</organism>
<reference evidence="7" key="1">
    <citation type="submission" date="2016-10" db="EMBL/GenBank/DDBJ databases">
        <authorList>
            <person name="Jeantristanb JTB J.-T."/>
            <person name="Ricardo R."/>
        </authorList>
    </citation>
    <scope>NUCLEOTIDE SEQUENCE [LARGE SCALE GENOMIC DNA]</scope>
</reference>
<dbReference type="SUPFAM" id="SSF118359">
    <property type="entry name" value="Expressed protein At2g23090/F21P24.15"/>
    <property type="match status" value="1"/>
</dbReference>
<name>A0A2X0L2N1_9BASI</name>
<dbReference type="Proteomes" id="UP000249723">
    <property type="component" value="Unassembled WGS sequence"/>
</dbReference>
<evidence type="ECO:0000256" key="3">
    <source>
        <dbReference type="ARBA" id="ARBA00022490"/>
    </source>
</evidence>
<feature type="compositionally biased region" description="Basic and acidic residues" evidence="5">
    <location>
        <begin position="9"/>
        <end position="19"/>
    </location>
</feature>
<dbReference type="EMBL" id="FMWP01000096">
    <property type="protein sequence ID" value="SCZ98616.1"/>
    <property type="molecule type" value="Genomic_DNA"/>
</dbReference>
<accession>A0A2X0L2N1</accession>
<dbReference type="STRING" id="289078.A0A2X0L2N1"/>
<gene>
    <name evidence="6" type="ORF">BZ3500_MVSOF-1268-A1-R1_CHR3-1G05502</name>
</gene>
<protein>
    <submittedName>
        <fullName evidence="6">BZ3500_MvSof-1268-A1-R1_Chr3-1g05502 protein</fullName>
    </submittedName>
</protein>
<proteinExistence type="predicted"/>
<dbReference type="AlphaFoldDB" id="A0A2X0L2N1"/>
<dbReference type="OrthoDB" id="73348at2759"/>
<evidence type="ECO:0000256" key="5">
    <source>
        <dbReference type="SAM" id="MobiDB-lite"/>
    </source>
</evidence>
<keyword evidence="4" id="KW-0539">Nucleus</keyword>
<evidence type="ECO:0000313" key="7">
    <source>
        <dbReference type="Proteomes" id="UP000249723"/>
    </source>
</evidence>
<dbReference type="InterPro" id="IPR045230">
    <property type="entry name" value="MBS1/2-like"/>
</dbReference>
<keyword evidence="7" id="KW-1185">Reference proteome</keyword>
<evidence type="ECO:0000256" key="4">
    <source>
        <dbReference type="ARBA" id="ARBA00023242"/>
    </source>
</evidence>
<comment type="subcellular location">
    <subcellularLocation>
        <location evidence="2">Cytoplasm</location>
    </subcellularLocation>
    <subcellularLocation>
        <location evidence="1">Nucleus</location>
    </subcellularLocation>
</comment>
<dbReference type="PANTHER" id="PTHR21213:SF0">
    <property type="entry name" value="ZINC FINGER PROTEIN 706"/>
    <property type="match status" value="1"/>
</dbReference>
<evidence type="ECO:0000256" key="2">
    <source>
        <dbReference type="ARBA" id="ARBA00004496"/>
    </source>
</evidence>
<dbReference type="PANTHER" id="PTHR21213">
    <property type="entry name" value="GEO09665P1-RELATED"/>
    <property type="match status" value="1"/>
</dbReference>
<dbReference type="Gene3D" id="4.10.1050.10">
    <property type="entry name" value="At2g23090-like"/>
    <property type="match status" value="1"/>
</dbReference>
<evidence type="ECO:0000313" key="6">
    <source>
        <dbReference type="EMBL" id="SCZ98616.1"/>
    </source>
</evidence>
<keyword evidence="3" id="KW-0963">Cytoplasm</keyword>
<dbReference type="InterPro" id="IPR026939">
    <property type="entry name" value="ZNF706/At2g23090_sf"/>
</dbReference>
<dbReference type="GO" id="GO:0005634">
    <property type="term" value="C:nucleus"/>
    <property type="evidence" value="ECO:0007669"/>
    <property type="project" value="UniProtKB-SubCell"/>
</dbReference>